<feature type="region of interest" description="Disordered" evidence="3">
    <location>
        <begin position="39"/>
        <end position="65"/>
    </location>
</feature>
<evidence type="ECO:0000256" key="2">
    <source>
        <dbReference type="ARBA" id="ARBA00022737"/>
    </source>
</evidence>
<dbReference type="PANTHER" id="PTHR14773:SF0">
    <property type="entry name" value="WD REPEAT-CONTAINING PROTEIN 76"/>
    <property type="match status" value="1"/>
</dbReference>
<dbReference type="AlphaFoldDB" id="A0AAW0K237"/>
<comment type="caution">
    <text evidence="4">The sequence shown here is derived from an EMBL/GenBank/DDBJ whole genome shotgun (WGS) entry which is preliminary data.</text>
</comment>
<evidence type="ECO:0000256" key="1">
    <source>
        <dbReference type="ARBA" id="ARBA00022574"/>
    </source>
</evidence>
<evidence type="ECO:0000313" key="4">
    <source>
        <dbReference type="EMBL" id="KAK7832932.1"/>
    </source>
</evidence>
<dbReference type="GO" id="GO:0005634">
    <property type="term" value="C:nucleus"/>
    <property type="evidence" value="ECO:0007669"/>
    <property type="project" value="TreeGrafter"/>
</dbReference>
<organism evidence="4 5">
    <name type="scientific">Quercus suber</name>
    <name type="common">Cork oak</name>
    <dbReference type="NCBI Taxonomy" id="58331"/>
    <lineage>
        <taxon>Eukaryota</taxon>
        <taxon>Viridiplantae</taxon>
        <taxon>Streptophyta</taxon>
        <taxon>Embryophyta</taxon>
        <taxon>Tracheophyta</taxon>
        <taxon>Spermatophyta</taxon>
        <taxon>Magnoliopsida</taxon>
        <taxon>eudicotyledons</taxon>
        <taxon>Gunneridae</taxon>
        <taxon>Pentapetalae</taxon>
        <taxon>rosids</taxon>
        <taxon>fabids</taxon>
        <taxon>Fagales</taxon>
        <taxon>Fagaceae</taxon>
        <taxon>Quercus</taxon>
    </lineage>
</organism>
<dbReference type="Proteomes" id="UP000237347">
    <property type="component" value="Unassembled WGS sequence"/>
</dbReference>
<dbReference type="GO" id="GO:0003677">
    <property type="term" value="F:DNA binding"/>
    <property type="evidence" value="ECO:0007669"/>
    <property type="project" value="TreeGrafter"/>
</dbReference>
<dbReference type="PANTHER" id="PTHR14773">
    <property type="entry name" value="WD REPEAT-CONTAINING PROTEIN 76"/>
    <property type="match status" value="1"/>
</dbReference>
<sequence>MVSSQKLTDYEQKCLDNIRRNQEIVAALKIHSKATELSSAASSKRQRVVTKSFKASSEEKRPKTQTTIEIRRSFRKLLTKRMNLVAGIRYRVSVWDWNWGL</sequence>
<keyword evidence="2" id="KW-0677">Repeat</keyword>
<gene>
    <name evidence="4" type="ORF">CFP56_026103</name>
</gene>
<evidence type="ECO:0000313" key="5">
    <source>
        <dbReference type="Proteomes" id="UP000237347"/>
    </source>
</evidence>
<dbReference type="EMBL" id="PKMF04000416">
    <property type="protein sequence ID" value="KAK7832932.1"/>
    <property type="molecule type" value="Genomic_DNA"/>
</dbReference>
<reference evidence="4 5" key="1">
    <citation type="journal article" date="2018" name="Sci. Data">
        <title>The draft genome sequence of cork oak.</title>
        <authorList>
            <person name="Ramos A.M."/>
            <person name="Usie A."/>
            <person name="Barbosa P."/>
            <person name="Barros P.M."/>
            <person name="Capote T."/>
            <person name="Chaves I."/>
            <person name="Simoes F."/>
            <person name="Abreu I."/>
            <person name="Carrasquinho I."/>
            <person name="Faro C."/>
            <person name="Guimaraes J.B."/>
            <person name="Mendonca D."/>
            <person name="Nobrega F."/>
            <person name="Rodrigues L."/>
            <person name="Saibo N.J.M."/>
            <person name="Varela M.C."/>
            <person name="Egas C."/>
            <person name="Matos J."/>
            <person name="Miguel C.M."/>
            <person name="Oliveira M.M."/>
            <person name="Ricardo C.P."/>
            <person name="Goncalves S."/>
        </authorList>
    </citation>
    <scope>NUCLEOTIDE SEQUENCE [LARGE SCALE GENOMIC DNA]</scope>
    <source>
        <strain evidence="5">cv. HL8</strain>
    </source>
</reference>
<name>A0AAW0K237_QUESU</name>
<keyword evidence="5" id="KW-1185">Reference proteome</keyword>
<dbReference type="InterPro" id="IPR050853">
    <property type="entry name" value="WD_repeat_DNA-damage-binding"/>
</dbReference>
<dbReference type="GO" id="GO:2000001">
    <property type="term" value="P:regulation of DNA damage checkpoint"/>
    <property type="evidence" value="ECO:0007669"/>
    <property type="project" value="TreeGrafter"/>
</dbReference>
<evidence type="ECO:0000256" key="3">
    <source>
        <dbReference type="SAM" id="MobiDB-lite"/>
    </source>
</evidence>
<proteinExistence type="predicted"/>
<keyword evidence="1" id="KW-0853">WD repeat</keyword>
<accession>A0AAW0K237</accession>
<protein>
    <submittedName>
        <fullName evidence="4">Uncharacterized protein</fullName>
    </submittedName>
</protein>